<dbReference type="AlphaFoldDB" id="A0A6A4W4H1"/>
<gene>
    <name evidence="2" type="ORF">FJT64_025155</name>
</gene>
<protein>
    <submittedName>
        <fullName evidence="2">Uncharacterized protein</fullName>
    </submittedName>
</protein>
<feature type="compositionally biased region" description="Basic and acidic residues" evidence="1">
    <location>
        <begin position="72"/>
        <end position="93"/>
    </location>
</feature>
<evidence type="ECO:0000313" key="2">
    <source>
        <dbReference type="EMBL" id="KAF0302777.1"/>
    </source>
</evidence>
<feature type="compositionally biased region" description="Basic and acidic residues" evidence="1">
    <location>
        <begin position="37"/>
        <end position="49"/>
    </location>
</feature>
<feature type="compositionally biased region" description="Basic and acidic residues" evidence="1">
    <location>
        <begin position="147"/>
        <end position="161"/>
    </location>
</feature>
<sequence length="309" mass="34263">MTRLAMVVRSETSDRLEGIQLSPEPPPSPAGSPSVPHDGDGRQLKDALKKGGKRIFPLYDNFSKTVKRHREKSREREKSRDIVRQREKLRLQEEESAANVQNSANGGSDSATKLQADEEERGRDKTKEKRRFYLRDKSRDKKKNKDKAKEKNEKSAVEEDVTDIRRQRLTVETCDSSRPSSSYSSRDDSAIYGAVEMLSNRLTCPPDWAEYGAVYGAVDGRGELYESPLGREVSFSTAFFAPSSAVTFPVITASPETAGPRPVLLRVGDVKIIVTGSAASQISPSRTASDREDICKPCASQEGFARFGN</sequence>
<accession>A0A6A4W4H1</accession>
<evidence type="ECO:0000313" key="3">
    <source>
        <dbReference type="Proteomes" id="UP000440578"/>
    </source>
</evidence>
<keyword evidence="3" id="KW-1185">Reference proteome</keyword>
<feature type="compositionally biased region" description="Polar residues" evidence="1">
    <location>
        <begin position="98"/>
        <end position="113"/>
    </location>
</feature>
<dbReference type="Proteomes" id="UP000440578">
    <property type="component" value="Unassembled WGS sequence"/>
</dbReference>
<feature type="region of interest" description="Disordered" evidence="1">
    <location>
        <begin position="1"/>
        <end position="52"/>
    </location>
</feature>
<feature type="region of interest" description="Disordered" evidence="1">
    <location>
        <begin position="66"/>
        <end position="161"/>
    </location>
</feature>
<feature type="compositionally biased region" description="Basic and acidic residues" evidence="1">
    <location>
        <begin position="120"/>
        <end position="139"/>
    </location>
</feature>
<dbReference type="OrthoDB" id="27593at2759"/>
<evidence type="ECO:0000256" key="1">
    <source>
        <dbReference type="SAM" id="MobiDB-lite"/>
    </source>
</evidence>
<reference evidence="2 3" key="1">
    <citation type="submission" date="2019-07" db="EMBL/GenBank/DDBJ databases">
        <title>Draft genome assembly of a fouling barnacle, Amphibalanus amphitrite (Darwin, 1854): The first reference genome for Thecostraca.</title>
        <authorList>
            <person name="Kim W."/>
        </authorList>
    </citation>
    <scope>NUCLEOTIDE SEQUENCE [LARGE SCALE GENOMIC DNA]</scope>
    <source>
        <strain evidence="2">SNU_AA5</strain>
        <tissue evidence="2">Soma without cirri and trophi</tissue>
    </source>
</reference>
<comment type="caution">
    <text evidence="2">The sequence shown here is derived from an EMBL/GenBank/DDBJ whole genome shotgun (WGS) entry which is preliminary data.</text>
</comment>
<dbReference type="EMBL" id="VIIS01001011">
    <property type="protein sequence ID" value="KAF0302777.1"/>
    <property type="molecule type" value="Genomic_DNA"/>
</dbReference>
<organism evidence="2 3">
    <name type="scientific">Amphibalanus amphitrite</name>
    <name type="common">Striped barnacle</name>
    <name type="synonym">Balanus amphitrite</name>
    <dbReference type="NCBI Taxonomy" id="1232801"/>
    <lineage>
        <taxon>Eukaryota</taxon>
        <taxon>Metazoa</taxon>
        <taxon>Ecdysozoa</taxon>
        <taxon>Arthropoda</taxon>
        <taxon>Crustacea</taxon>
        <taxon>Multicrustacea</taxon>
        <taxon>Cirripedia</taxon>
        <taxon>Thoracica</taxon>
        <taxon>Thoracicalcarea</taxon>
        <taxon>Balanomorpha</taxon>
        <taxon>Balanoidea</taxon>
        <taxon>Balanidae</taxon>
        <taxon>Amphibalaninae</taxon>
        <taxon>Amphibalanus</taxon>
    </lineage>
</organism>
<proteinExistence type="predicted"/>
<name>A0A6A4W4H1_AMPAM</name>